<comment type="caution">
    <text evidence="1">The sequence shown here is derived from an EMBL/GenBank/DDBJ whole genome shotgun (WGS) entry which is preliminary data.</text>
</comment>
<gene>
    <name evidence="1" type="ORF">Pcinc_030106</name>
</gene>
<evidence type="ECO:0000313" key="2">
    <source>
        <dbReference type="Proteomes" id="UP001286313"/>
    </source>
</evidence>
<evidence type="ECO:0000313" key="1">
    <source>
        <dbReference type="EMBL" id="KAK3864184.1"/>
    </source>
</evidence>
<name>A0AAE1EZI2_PETCI</name>
<protein>
    <submittedName>
        <fullName evidence="1">Uncharacterized protein</fullName>
    </submittedName>
</protein>
<accession>A0AAE1EZI2</accession>
<dbReference type="EMBL" id="JAWQEG010003848">
    <property type="protein sequence ID" value="KAK3864184.1"/>
    <property type="molecule type" value="Genomic_DNA"/>
</dbReference>
<organism evidence="1 2">
    <name type="scientific">Petrolisthes cinctipes</name>
    <name type="common">Flat porcelain crab</name>
    <dbReference type="NCBI Taxonomy" id="88211"/>
    <lineage>
        <taxon>Eukaryota</taxon>
        <taxon>Metazoa</taxon>
        <taxon>Ecdysozoa</taxon>
        <taxon>Arthropoda</taxon>
        <taxon>Crustacea</taxon>
        <taxon>Multicrustacea</taxon>
        <taxon>Malacostraca</taxon>
        <taxon>Eumalacostraca</taxon>
        <taxon>Eucarida</taxon>
        <taxon>Decapoda</taxon>
        <taxon>Pleocyemata</taxon>
        <taxon>Anomura</taxon>
        <taxon>Galatheoidea</taxon>
        <taxon>Porcellanidae</taxon>
        <taxon>Petrolisthes</taxon>
    </lineage>
</organism>
<sequence length="76" mass="8511">MMWMTLRSLDALIKVFCGQRQHPGVWMLAMFCKDGTGVGSLLLLLYPCRVYRPDMEMLATILKELGSGVWSGQCGV</sequence>
<keyword evidence="2" id="KW-1185">Reference proteome</keyword>
<reference evidence="1" key="1">
    <citation type="submission" date="2023-10" db="EMBL/GenBank/DDBJ databases">
        <title>Genome assemblies of two species of porcelain crab, Petrolisthes cinctipes and Petrolisthes manimaculis (Anomura: Porcellanidae).</title>
        <authorList>
            <person name="Angst P."/>
        </authorList>
    </citation>
    <scope>NUCLEOTIDE SEQUENCE</scope>
    <source>
        <strain evidence="1">PB745_01</strain>
        <tissue evidence="1">Gill</tissue>
    </source>
</reference>
<dbReference type="AlphaFoldDB" id="A0AAE1EZI2"/>
<dbReference type="Proteomes" id="UP001286313">
    <property type="component" value="Unassembled WGS sequence"/>
</dbReference>
<proteinExistence type="predicted"/>